<organism evidence="1 2">
    <name type="scientific">Lysinibacillus tabacifolii</name>
    <dbReference type="NCBI Taxonomy" id="1173107"/>
    <lineage>
        <taxon>Bacteria</taxon>
        <taxon>Bacillati</taxon>
        <taxon>Bacillota</taxon>
        <taxon>Bacilli</taxon>
        <taxon>Bacillales</taxon>
        <taxon>Bacillaceae</taxon>
        <taxon>Lysinibacillus</taxon>
    </lineage>
</organism>
<dbReference type="Proteomes" id="UP000308330">
    <property type="component" value="Unassembled WGS sequence"/>
</dbReference>
<evidence type="ECO:0000313" key="2">
    <source>
        <dbReference type="Proteomes" id="UP000308330"/>
    </source>
</evidence>
<accession>A0ABY2T466</accession>
<evidence type="ECO:0000313" key="1">
    <source>
        <dbReference type="EMBL" id="TKI50607.1"/>
    </source>
</evidence>
<proteinExistence type="predicted"/>
<name>A0ABY2T466_9BACI</name>
<comment type="caution">
    <text evidence="1">The sequence shown here is derived from an EMBL/GenBank/DDBJ whole genome shotgun (WGS) entry which is preliminary data.</text>
</comment>
<gene>
    <name evidence="1" type="ORF">FC748_05200</name>
</gene>
<reference evidence="1 2" key="1">
    <citation type="submission" date="2019-04" db="EMBL/GenBank/DDBJ databases">
        <title>Lysinibacillus genome sequencing.</title>
        <authorList>
            <person name="Dunlap C."/>
        </authorList>
    </citation>
    <scope>NUCLEOTIDE SEQUENCE [LARGE SCALE GENOMIC DNA]</scope>
    <source>
        <strain evidence="1 2">KCTC 33042</strain>
    </source>
</reference>
<dbReference type="RefSeq" id="WP_108030202.1">
    <property type="nucleotide sequence ID" value="NZ_PYUE01000003.1"/>
</dbReference>
<dbReference type="EMBL" id="SZPT01000001">
    <property type="protein sequence ID" value="TKI50607.1"/>
    <property type="molecule type" value="Genomic_DNA"/>
</dbReference>
<sequence length="185" mass="21950">MKSINTKVHQTIMDVWRYDIKSDYNHHFLLKEDTLKNAMYYHIRNRLGDTFIKDNNLAIFTEYYIDTNQKIDLVVVKIDVDKAKNDYLGDCIEEIIAIVEMKYKGRNVSEKHFINDVEKVLVFTNQFKSEATKFFLAFIREKYFIADEVTNFLSFYKGYPGGRIVELLSYGSVEEDDMVWKVFES</sequence>
<protein>
    <submittedName>
        <fullName evidence="1">Uncharacterized protein</fullName>
    </submittedName>
</protein>
<keyword evidence="2" id="KW-1185">Reference proteome</keyword>